<dbReference type="Proteomes" id="UP000677228">
    <property type="component" value="Unassembled WGS sequence"/>
</dbReference>
<dbReference type="InterPro" id="IPR000742">
    <property type="entry name" value="EGF"/>
</dbReference>
<gene>
    <name evidence="3" type="ORF">OVA965_LOCUS30740</name>
    <name evidence="4" type="ORF">TMI583_LOCUS31548</name>
</gene>
<evidence type="ECO:0000259" key="2">
    <source>
        <dbReference type="PROSITE" id="PS50026"/>
    </source>
</evidence>
<dbReference type="EMBL" id="CAJNOK010022549">
    <property type="protein sequence ID" value="CAF1349720.1"/>
    <property type="molecule type" value="Genomic_DNA"/>
</dbReference>
<dbReference type="PROSITE" id="PS00022">
    <property type="entry name" value="EGF_1"/>
    <property type="match status" value="1"/>
</dbReference>
<reference evidence="3" key="1">
    <citation type="submission" date="2021-02" db="EMBL/GenBank/DDBJ databases">
        <authorList>
            <person name="Nowell W R."/>
        </authorList>
    </citation>
    <scope>NUCLEOTIDE SEQUENCE</scope>
</reference>
<comment type="caution">
    <text evidence="3">The sequence shown here is derived from an EMBL/GenBank/DDBJ whole genome shotgun (WGS) entry which is preliminary data.</text>
</comment>
<keyword evidence="1" id="KW-0245">EGF-like domain</keyword>
<comment type="caution">
    <text evidence="1">Lacks conserved residue(s) required for the propagation of feature annotation.</text>
</comment>
<feature type="domain" description="EGF-like" evidence="2">
    <location>
        <begin position="3"/>
        <end position="39"/>
    </location>
</feature>
<evidence type="ECO:0000256" key="1">
    <source>
        <dbReference type="PROSITE-ProRule" id="PRU00076"/>
    </source>
</evidence>
<evidence type="ECO:0000313" key="5">
    <source>
        <dbReference type="Proteomes" id="UP000677228"/>
    </source>
</evidence>
<dbReference type="Proteomes" id="UP000682733">
    <property type="component" value="Unassembled WGS sequence"/>
</dbReference>
<dbReference type="SUPFAM" id="SSF57196">
    <property type="entry name" value="EGF/Laminin"/>
    <property type="match status" value="1"/>
</dbReference>
<name>A0A8S2F5C6_9BILA</name>
<protein>
    <recommendedName>
        <fullName evidence="2">EGF-like domain-containing protein</fullName>
    </recommendedName>
</protein>
<accession>A0A8S2F5C6</accession>
<keyword evidence="1" id="KW-1015">Disulfide bond</keyword>
<dbReference type="AlphaFoldDB" id="A0A8S2F5C6"/>
<dbReference type="EMBL" id="CAJOBA010044186">
    <property type="protein sequence ID" value="CAF4160414.1"/>
    <property type="molecule type" value="Genomic_DNA"/>
</dbReference>
<evidence type="ECO:0000313" key="4">
    <source>
        <dbReference type="EMBL" id="CAF4160414.1"/>
    </source>
</evidence>
<organism evidence="3 5">
    <name type="scientific">Didymodactylos carnosus</name>
    <dbReference type="NCBI Taxonomy" id="1234261"/>
    <lineage>
        <taxon>Eukaryota</taxon>
        <taxon>Metazoa</taxon>
        <taxon>Spiralia</taxon>
        <taxon>Gnathifera</taxon>
        <taxon>Rotifera</taxon>
        <taxon>Eurotatoria</taxon>
        <taxon>Bdelloidea</taxon>
        <taxon>Philodinida</taxon>
        <taxon>Philodinidae</taxon>
        <taxon>Didymodactylos</taxon>
    </lineage>
</organism>
<proteinExistence type="predicted"/>
<dbReference type="PROSITE" id="PS50026">
    <property type="entry name" value="EGF_3"/>
    <property type="match status" value="1"/>
</dbReference>
<evidence type="ECO:0000313" key="3">
    <source>
        <dbReference type="EMBL" id="CAF1349720.1"/>
    </source>
</evidence>
<sequence>MSNTSICLINYCVNNGLCFTNGTTEECVCHRCTTGQHCEVKYNYLALSWAPTMSTDIAHTQSKHEQFNLKFSYVFIVSCMVLI</sequence>
<feature type="disulfide bond" evidence="1">
    <location>
        <begin position="29"/>
        <end position="38"/>
    </location>
</feature>